<feature type="transmembrane region" description="Helical" evidence="6">
    <location>
        <begin position="6"/>
        <end position="27"/>
    </location>
</feature>
<evidence type="ECO:0000256" key="6">
    <source>
        <dbReference type="SAM" id="Phobius"/>
    </source>
</evidence>
<evidence type="ECO:0000256" key="5">
    <source>
        <dbReference type="ARBA" id="ARBA00023136"/>
    </source>
</evidence>
<feature type="transmembrane region" description="Helical" evidence="6">
    <location>
        <begin position="39"/>
        <end position="62"/>
    </location>
</feature>
<dbReference type="Proteomes" id="UP000243084">
    <property type="component" value="Unassembled WGS sequence"/>
</dbReference>
<keyword evidence="3 6" id="KW-0812">Transmembrane</keyword>
<dbReference type="GO" id="GO:0030572">
    <property type="term" value="F:phosphatidyltransferase activity"/>
    <property type="evidence" value="ECO:0007669"/>
    <property type="project" value="UniProtKB-ARBA"/>
</dbReference>
<dbReference type="EMBL" id="FOXM01000002">
    <property type="protein sequence ID" value="SFP42692.1"/>
    <property type="molecule type" value="Genomic_DNA"/>
</dbReference>
<keyword evidence="2" id="KW-1003">Cell membrane</keyword>
<evidence type="ECO:0000256" key="1">
    <source>
        <dbReference type="ARBA" id="ARBA00004651"/>
    </source>
</evidence>
<reference evidence="9" key="1">
    <citation type="submission" date="2016-10" db="EMBL/GenBank/DDBJ databases">
        <authorList>
            <person name="Varghese N."/>
            <person name="Submissions S."/>
        </authorList>
    </citation>
    <scope>NUCLEOTIDE SEQUENCE [LARGE SCALE GENOMIC DNA]</scope>
    <source>
        <strain evidence="9">JCM 18195</strain>
    </source>
</reference>
<dbReference type="RefSeq" id="WP_217648236.1">
    <property type="nucleotide sequence ID" value="NZ_FOXM01000002.1"/>
</dbReference>
<keyword evidence="4 6" id="KW-1133">Transmembrane helix</keyword>
<dbReference type="GO" id="GO:0032049">
    <property type="term" value="P:cardiolipin biosynthetic process"/>
    <property type="evidence" value="ECO:0007669"/>
    <property type="project" value="UniProtKB-ARBA"/>
</dbReference>
<name>A0A1I5Q917_9GAMM</name>
<protein>
    <submittedName>
        <fullName evidence="8">Cardiolipin synthase</fullName>
    </submittedName>
</protein>
<dbReference type="PANTHER" id="PTHR21248:SF22">
    <property type="entry name" value="PHOSPHOLIPASE D"/>
    <property type="match status" value="1"/>
</dbReference>
<evidence type="ECO:0000313" key="8">
    <source>
        <dbReference type="EMBL" id="SFP42692.1"/>
    </source>
</evidence>
<evidence type="ECO:0000256" key="4">
    <source>
        <dbReference type="ARBA" id="ARBA00022989"/>
    </source>
</evidence>
<accession>A0A1I5Q917</accession>
<comment type="subcellular location">
    <subcellularLocation>
        <location evidence="1">Cell membrane</location>
        <topology evidence="1">Multi-pass membrane protein</topology>
    </subcellularLocation>
</comment>
<dbReference type="InterPro" id="IPR025202">
    <property type="entry name" value="PLD-like_dom"/>
</dbReference>
<dbReference type="SUPFAM" id="SSF56024">
    <property type="entry name" value="Phospholipase D/nuclease"/>
    <property type="match status" value="2"/>
</dbReference>
<gene>
    <name evidence="8" type="ORF">SAMN05216229_102245</name>
</gene>
<sequence length="468" mass="50274">MLSDMSLIHWLTLDGLITVVTVLVYVINSHVMRQRRHPVAALAWMLFILLLPYLALPAFLLFGTRKLSRPSSSTAPVPPGGSGGDGWAVDTIMALGQPAPARYGDLNVHAGGRQAGDALLATIDAAQVSIDLCTFLIGRDSLGEAVLDRLCQKARAGVRVRLLLDGMGILMARRPNLRRLTAAGGELALFAPPLHAPLRSPTNLRNHRKLLIADAGLATSRLWCGGRNLAAEYFAGGPDSPPWRDLSFDLRGPLIGQASALFERDWAFAKARSPVAAQAPQAELPPAAPVPDGAQLVASGPDQADDTVYALLVTAAYRARQRIALATPYFVPESALLMALCLAARRGVVVDLLLPARSNHRLSDLARGRSLRALAAAGGRIWLAPAMMHGKLAVIDDVLALSGSANFDSRSLFLNYELMLAFHQSTDVRRFAAWFEQERTTASTYVATPPGLIRDAAEGMLQLLGFQL</sequence>
<dbReference type="Gene3D" id="3.30.870.10">
    <property type="entry name" value="Endonuclease Chain A"/>
    <property type="match status" value="2"/>
</dbReference>
<dbReference type="InterPro" id="IPR001736">
    <property type="entry name" value="PLipase_D/transphosphatidylase"/>
</dbReference>
<dbReference type="Pfam" id="PF13091">
    <property type="entry name" value="PLDc_2"/>
    <property type="match status" value="2"/>
</dbReference>
<dbReference type="AlphaFoldDB" id="A0A1I5Q917"/>
<evidence type="ECO:0000256" key="2">
    <source>
        <dbReference type="ARBA" id="ARBA00022475"/>
    </source>
</evidence>
<evidence type="ECO:0000256" key="3">
    <source>
        <dbReference type="ARBA" id="ARBA00022692"/>
    </source>
</evidence>
<dbReference type="PROSITE" id="PS50035">
    <property type="entry name" value="PLD"/>
    <property type="match status" value="1"/>
</dbReference>
<keyword evidence="9" id="KW-1185">Reference proteome</keyword>
<dbReference type="InterPro" id="IPR027379">
    <property type="entry name" value="CLS_N"/>
</dbReference>
<evidence type="ECO:0000313" key="9">
    <source>
        <dbReference type="Proteomes" id="UP000243084"/>
    </source>
</evidence>
<dbReference type="PANTHER" id="PTHR21248">
    <property type="entry name" value="CARDIOLIPIN SYNTHASE"/>
    <property type="match status" value="1"/>
</dbReference>
<dbReference type="Pfam" id="PF13396">
    <property type="entry name" value="PLDc_N"/>
    <property type="match status" value="1"/>
</dbReference>
<dbReference type="GO" id="GO:0005886">
    <property type="term" value="C:plasma membrane"/>
    <property type="evidence" value="ECO:0007669"/>
    <property type="project" value="UniProtKB-SubCell"/>
</dbReference>
<organism evidence="8 9">
    <name type="scientific">Geopseudomonas sagittaria</name>
    <dbReference type="NCBI Taxonomy" id="1135990"/>
    <lineage>
        <taxon>Bacteria</taxon>
        <taxon>Pseudomonadati</taxon>
        <taxon>Pseudomonadota</taxon>
        <taxon>Gammaproteobacteria</taxon>
        <taxon>Pseudomonadales</taxon>
        <taxon>Pseudomonadaceae</taxon>
        <taxon>Geopseudomonas</taxon>
    </lineage>
</organism>
<proteinExistence type="predicted"/>
<feature type="domain" description="PLD phosphodiesterase" evidence="7">
    <location>
        <begin position="384"/>
        <end position="411"/>
    </location>
</feature>
<evidence type="ECO:0000259" key="7">
    <source>
        <dbReference type="PROSITE" id="PS50035"/>
    </source>
</evidence>
<keyword evidence="5 6" id="KW-0472">Membrane</keyword>
<dbReference type="SMART" id="SM00155">
    <property type="entry name" value="PLDc"/>
    <property type="match status" value="2"/>
</dbReference>